<name>A0ACD0NR74_9BASI</name>
<gene>
    <name evidence="1" type="ORF">IE53DRAFT_204886</name>
</gene>
<organism evidence="1 2">
    <name type="scientific">Violaceomyces palustris</name>
    <dbReference type="NCBI Taxonomy" id="1673888"/>
    <lineage>
        <taxon>Eukaryota</taxon>
        <taxon>Fungi</taxon>
        <taxon>Dikarya</taxon>
        <taxon>Basidiomycota</taxon>
        <taxon>Ustilaginomycotina</taxon>
        <taxon>Ustilaginomycetes</taxon>
        <taxon>Violaceomycetales</taxon>
        <taxon>Violaceomycetaceae</taxon>
        <taxon>Violaceomyces</taxon>
    </lineage>
</organism>
<dbReference type="Proteomes" id="UP000245626">
    <property type="component" value="Unassembled WGS sequence"/>
</dbReference>
<proteinExistence type="predicted"/>
<reference evidence="1 2" key="1">
    <citation type="journal article" date="2018" name="Mol. Biol. Evol.">
        <title>Broad Genomic Sampling Reveals a Smut Pathogenic Ancestry of the Fungal Clade Ustilaginomycotina.</title>
        <authorList>
            <person name="Kijpornyongpan T."/>
            <person name="Mondo S.J."/>
            <person name="Barry K."/>
            <person name="Sandor L."/>
            <person name="Lee J."/>
            <person name="Lipzen A."/>
            <person name="Pangilinan J."/>
            <person name="LaButti K."/>
            <person name="Hainaut M."/>
            <person name="Henrissat B."/>
            <person name="Grigoriev I.V."/>
            <person name="Spatafora J.W."/>
            <person name="Aime M.C."/>
        </authorList>
    </citation>
    <scope>NUCLEOTIDE SEQUENCE [LARGE SCALE GENOMIC DNA]</scope>
    <source>
        <strain evidence="1 2">SA 807</strain>
    </source>
</reference>
<evidence type="ECO:0000313" key="1">
    <source>
        <dbReference type="EMBL" id="PWN48275.1"/>
    </source>
</evidence>
<dbReference type="EMBL" id="KZ820236">
    <property type="protein sequence ID" value="PWN48275.1"/>
    <property type="molecule type" value="Genomic_DNA"/>
</dbReference>
<accession>A0ACD0NR74</accession>
<protein>
    <submittedName>
        <fullName evidence="1">Uncharacterized protein</fullName>
    </submittedName>
</protein>
<keyword evidence="2" id="KW-1185">Reference proteome</keyword>
<evidence type="ECO:0000313" key="2">
    <source>
        <dbReference type="Proteomes" id="UP000245626"/>
    </source>
</evidence>
<sequence length="323" mass="36209">MPRNSIACEPCRARKVKCHPPFPCRKCIDMGMEHACTSRSKARPNRVSQVFSASKQKANLEPQKPSFSNPDLVDGRNTALRVIDQVFSQHFGSLLQSKSSPERRSPQPSPDSNREAFLRRLSTADPPRPALLPTFRTRPIIDHFMQNAKSLVPWMESSYVQSVIQKAWNGQYDGSNIGQAVGPASKERDACAHMIFALGLYFEDINKNYGVAHGQVGDDDYEAQSGKDRDIGTSGSVDRLFDDVVHFCQSLSLSREEEQPSVTGMNTALMQFLYAFFIGCYDFAQEAIFKSFKICVSLQARDTSQNNMAFYGRAFFQVAFSDL</sequence>